<organism evidence="1 2">
    <name type="scientific">Pseudomonas hefeiensis</name>
    <dbReference type="NCBI Taxonomy" id="2738125"/>
    <lineage>
        <taxon>Bacteria</taxon>
        <taxon>Pseudomonadati</taxon>
        <taxon>Pseudomonadota</taxon>
        <taxon>Gammaproteobacteria</taxon>
        <taxon>Pseudomonadales</taxon>
        <taxon>Pseudomonadaceae</taxon>
        <taxon>Pseudomonas</taxon>
    </lineage>
</organism>
<sequence length="60" mass="6551">MSSQVLANSTRRSVIKAPVENNEEETPLFAADIQGKAFFQANAQASESNPPQKTMECIKP</sequence>
<dbReference type="Proteomes" id="UP001230339">
    <property type="component" value="Chromosome"/>
</dbReference>
<keyword evidence="2" id="KW-1185">Reference proteome</keyword>
<protein>
    <submittedName>
        <fullName evidence="1">Uncharacterized protein</fullName>
    </submittedName>
</protein>
<dbReference type="EMBL" id="CP117449">
    <property type="protein sequence ID" value="WLH12875.1"/>
    <property type="molecule type" value="Genomic_DNA"/>
</dbReference>
<evidence type="ECO:0000313" key="1">
    <source>
        <dbReference type="EMBL" id="WLH12875.1"/>
    </source>
</evidence>
<name>A0ABY9GB42_9PSED</name>
<dbReference type="RefSeq" id="WP_305444810.1">
    <property type="nucleotide sequence ID" value="NZ_CP117449.1"/>
</dbReference>
<accession>A0ABY9GB42</accession>
<proteinExistence type="predicted"/>
<reference evidence="1 2" key="1">
    <citation type="submission" date="2023-02" db="EMBL/GenBank/DDBJ databases">
        <title>Evolution of Hrp T3SS in non-pathogenic Pseudomonas fluorescens.</title>
        <authorList>
            <person name="Liao K."/>
            <person name="Wei H."/>
            <person name="Gu Y."/>
        </authorList>
    </citation>
    <scope>NUCLEOTIDE SEQUENCE [LARGE SCALE GENOMIC DNA]</scope>
    <source>
        <strain evidence="1 2">FP205</strain>
    </source>
</reference>
<gene>
    <name evidence="1" type="ORF">PSH57_00440</name>
</gene>
<evidence type="ECO:0000313" key="2">
    <source>
        <dbReference type="Proteomes" id="UP001230339"/>
    </source>
</evidence>